<sequence length="30" mass="3297">MKPCLSGKSDHTVATCVAARAHPLLQVWEF</sequence>
<dbReference type="EMBL" id="GBRH01250742">
    <property type="protein sequence ID" value="JAD47153.1"/>
    <property type="molecule type" value="Transcribed_RNA"/>
</dbReference>
<name>A0A0A9AB68_ARUDO</name>
<proteinExistence type="predicted"/>
<reference evidence="1" key="2">
    <citation type="journal article" date="2015" name="Data Brief">
        <title>Shoot transcriptome of the giant reed, Arundo donax.</title>
        <authorList>
            <person name="Barrero R.A."/>
            <person name="Guerrero F.D."/>
            <person name="Moolhuijzen P."/>
            <person name="Goolsby J.A."/>
            <person name="Tidwell J."/>
            <person name="Bellgard S.E."/>
            <person name="Bellgard M.I."/>
        </authorList>
    </citation>
    <scope>NUCLEOTIDE SEQUENCE</scope>
    <source>
        <tissue evidence="1">Shoot tissue taken approximately 20 cm above the soil surface</tissue>
    </source>
</reference>
<organism evidence="1">
    <name type="scientific">Arundo donax</name>
    <name type="common">Giant reed</name>
    <name type="synonym">Donax arundinaceus</name>
    <dbReference type="NCBI Taxonomy" id="35708"/>
    <lineage>
        <taxon>Eukaryota</taxon>
        <taxon>Viridiplantae</taxon>
        <taxon>Streptophyta</taxon>
        <taxon>Embryophyta</taxon>
        <taxon>Tracheophyta</taxon>
        <taxon>Spermatophyta</taxon>
        <taxon>Magnoliopsida</taxon>
        <taxon>Liliopsida</taxon>
        <taxon>Poales</taxon>
        <taxon>Poaceae</taxon>
        <taxon>PACMAD clade</taxon>
        <taxon>Arundinoideae</taxon>
        <taxon>Arundineae</taxon>
        <taxon>Arundo</taxon>
    </lineage>
</organism>
<evidence type="ECO:0000313" key="1">
    <source>
        <dbReference type="EMBL" id="JAD47153.1"/>
    </source>
</evidence>
<reference evidence="1" key="1">
    <citation type="submission" date="2014-09" db="EMBL/GenBank/DDBJ databases">
        <authorList>
            <person name="Magalhaes I.L.F."/>
            <person name="Oliveira U."/>
            <person name="Santos F.R."/>
            <person name="Vidigal T.H.D.A."/>
            <person name="Brescovit A.D."/>
            <person name="Santos A.J."/>
        </authorList>
    </citation>
    <scope>NUCLEOTIDE SEQUENCE</scope>
    <source>
        <tissue evidence="1">Shoot tissue taken approximately 20 cm above the soil surface</tissue>
    </source>
</reference>
<protein>
    <submittedName>
        <fullName evidence="1">Uncharacterized protein</fullName>
    </submittedName>
</protein>
<accession>A0A0A9AB68</accession>
<dbReference type="AlphaFoldDB" id="A0A0A9AB68"/>